<name>A0ABN1J2N1_9FLAO</name>
<accession>A0ABN1J2N1</accession>
<evidence type="ECO:0000256" key="1">
    <source>
        <dbReference type="SAM" id="Phobius"/>
    </source>
</evidence>
<keyword evidence="1" id="KW-0812">Transmembrane</keyword>
<sequence length="410" mass="47582">MRLKISLVLGVLVFSCVQLYAQIDEYNYKRELLGVSEDWHSIMIQDEMYAKLSSNLSDIRIYGITSSKDTIEAPYILKKNEPKTIHKKVDFEILNTATTVNGTFITYKVPIDQIINQIRLDFDQTNFDTRLSVEGSQDLNSWFTVVDDYRVLSINNELTSYNFTTVKFSNSKYHYYRIFVQGNDVPKIIGAQINFKETKTGDYNVYRNKSLKIKEEKGNKTTVIDIALDTPVPVNKVKIKVNNTFDYYRPVKLEYISDSTKNENGWRYRYSRLTSGVINSIEENEFDFRSEIGQRFRITISNYDNQPLDIQAVEISGVSHELIARFTTPATYHLTYGNESSNMPSYDLKYLTEKIPIDLKSLRLGEERSIPKISEEQVEPLFTNKAWLWGIMLVVILILGSFTLMMMKKK</sequence>
<evidence type="ECO:0000313" key="3">
    <source>
        <dbReference type="Proteomes" id="UP001501758"/>
    </source>
</evidence>
<evidence type="ECO:0008006" key="4">
    <source>
        <dbReference type="Google" id="ProtNLM"/>
    </source>
</evidence>
<dbReference type="Pfam" id="PF13163">
    <property type="entry name" value="DUF3999"/>
    <property type="match status" value="1"/>
</dbReference>
<dbReference type="EMBL" id="BAAAGE010000003">
    <property type="protein sequence ID" value="GAA0726907.1"/>
    <property type="molecule type" value="Genomic_DNA"/>
</dbReference>
<reference evidence="2 3" key="1">
    <citation type="journal article" date="2019" name="Int. J. Syst. Evol. Microbiol.">
        <title>The Global Catalogue of Microorganisms (GCM) 10K type strain sequencing project: providing services to taxonomists for standard genome sequencing and annotation.</title>
        <authorList>
            <consortium name="The Broad Institute Genomics Platform"/>
            <consortium name="The Broad Institute Genome Sequencing Center for Infectious Disease"/>
            <person name="Wu L."/>
            <person name="Ma J."/>
        </authorList>
    </citation>
    <scope>NUCLEOTIDE SEQUENCE [LARGE SCALE GENOMIC DNA]</scope>
    <source>
        <strain evidence="2 3">JCM 15974</strain>
    </source>
</reference>
<dbReference type="RefSeq" id="WP_343913505.1">
    <property type="nucleotide sequence ID" value="NZ_BAAAGE010000003.1"/>
</dbReference>
<keyword evidence="3" id="KW-1185">Reference proteome</keyword>
<evidence type="ECO:0000313" key="2">
    <source>
        <dbReference type="EMBL" id="GAA0726907.1"/>
    </source>
</evidence>
<gene>
    <name evidence="2" type="ORF">GCM10009430_34440</name>
</gene>
<feature type="transmembrane region" description="Helical" evidence="1">
    <location>
        <begin position="386"/>
        <end position="407"/>
    </location>
</feature>
<dbReference type="PROSITE" id="PS51257">
    <property type="entry name" value="PROKAR_LIPOPROTEIN"/>
    <property type="match status" value="1"/>
</dbReference>
<dbReference type="InterPro" id="IPR025060">
    <property type="entry name" value="DUF3999"/>
</dbReference>
<keyword evidence="1" id="KW-1133">Transmembrane helix</keyword>
<protein>
    <recommendedName>
        <fullName evidence="4">DUF3999 family protein</fullName>
    </recommendedName>
</protein>
<proteinExistence type="predicted"/>
<comment type="caution">
    <text evidence="2">The sequence shown here is derived from an EMBL/GenBank/DDBJ whole genome shotgun (WGS) entry which is preliminary data.</text>
</comment>
<dbReference type="Proteomes" id="UP001501758">
    <property type="component" value="Unassembled WGS sequence"/>
</dbReference>
<organism evidence="2 3">
    <name type="scientific">Aquimarina litoralis</name>
    <dbReference type="NCBI Taxonomy" id="584605"/>
    <lineage>
        <taxon>Bacteria</taxon>
        <taxon>Pseudomonadati</taxon>
        <taxon>Bacteroidota</taxon>
        <taxon>Flavobacteriia</taxon>
        <taxon>Flavobacteriales</taxon>
        <taxon>Flavobacteriaceae</taxon>
        <taxon>Aquimarina</taxon>
    </lineage>
</organism>
<keyword evidence="1" id="KW-0472">Membrane</keyword>